<evidence type="ECO:0000256" key="1">
    <source>
        <dbReference type="ARBA" id="ARBA00001946"/>
    </source>
</evidence>
<dbReference type="HAMAP" id="MF_00185">
    <property type="entry name" value="IPP_trans"/>
    <property type="match status" value="1"/>
</dbReference>
<evidence type="ECO:0000256" key="3">
    <source>
        <dbReference type="ARBA" id="ARBA00005842"/>
    </source>
</evidence>
<keyword evidence="5 10" id="KW-0819">tRNA processing</keyword>
<keyword evidence="6 10" id="KW-0547">Nucleotide-binding</keyword>
<protein>
    <recommendedName>
        <fullName evidence="10">tRNA dimethylallyltransferase</fullName>
        <ecNumber evidence="10">2.5.1.75</ecNumber>
    </recommendedName>
    <alternativeName>
        <fullName evidence="10">Dimethylallyl diphosphate:tRNA dimethylallyltransferase</fullName>
        <shortName evidence="10">DMAPP:tRNA dimethylallyltransferase</shortName>
        <shortName evidence="10">DMATase</shortName>
    </alternativeName>
    <alternativeName>
        <fullName evidence="10">Isopentenyl-diphosphate:tRNA isopentenyltransferase</fullName>
        <shortName evidence="10">IPP transferase</shortName>
        <shortName evidence="10">IPPT</shortName>
        <shortName evidence="10">IPTase</shortName>
    </alternativeName>
</protein>
<dbReference type="Gene3D" id="3.40.50.300">
    <property type="entry name" value="P-loop containing nucleotide triphosphate hydrolases"/>
    <property type="match status" value="1"/>
</dbReference>
<reference evidence="14 15" key="2">
    <citation type="submission" date="2007-06" db="EMBL/GenBank/DDBJ databases">
        <title>Draft genome sequence of Pseudoflavonifractor capillosus ATCC 29799.</title>
        <authorList>
            <person name="Sudarsanam P."/>
            <person name="Ley R."/>
            <person name="Guruge J."/>
            <person name="Turnbaugh P.J."/>
            <person name="Mahowald M."/>
            <person name="Liep D."/>
            <person name="Gordon J."/>
        </authorList>
    </citation>
    <scope>NUCLEOTIDE SEQUENCE [LARGE SCALE GENOMIC DNA]</scope>
    <source>
        <strain evidence="14 15">ATCC 29799</strain>
    </source>
</reference>
<comment type="catalytic activity">
    <reaction evidence="9 10 11">
        <text>adenosine(37) in tRNA + dimethylallyl diphosphate = N(6)-dimethylallyladenosine(37) in tRNA + diphosphate</text>
        <dbReference type="Rhea" id="RHEA:26482"/>
        <dbReference type="Rhea" id="RHEA-COMP:10162"/>
        <dbReference type="Rhea" id="RHEA-COMP:10375"/>
        <dbReference type="ChEBI" id="CHEBI:33019"/>
        <dbReference type="ChEBI" id="CHEBI:57623"/>
        <dbReference type="ChEBI" id="CHEBI:74411"/>
        <dbReference type="ChEBI" id="CHEBI:74415"/>
        <dbReference type="EC" id="2.5.1.75"/>
    </reaction>
</comment>
<keyword evidence="7 10" id="KW-0067">ATP-binding</keyword>
<accession>A6NSZ7</accession>
<evidence type="ECO:0000256" key="11">
    <source>
        <dbReference type="RuleBase" id="RU003783"/>
    </source>
</evidence>
<evidence type="ECO:0000313" key="14">
    <source>
        <dbReference type="EMBL" id="EDN00560.1"/>
    </source>
</evidence>
<gene>
    <name evidence="10 14" type="primary">miaA</name>
    <name evidence="14" type="ORF">BACCAP_01326</name>
</gene>
<feature type="region of interest" description="Interaction with substrate tRNA" evidence="10">
    <location>
        <begin position="36"/>
        <end position="39"/>
    </location>
</feature>
<evidence type="ECO:0000256" key="2">
    <source>
        <dbReference type="ARBA" id="ARBA00003213"/>
    </source>
</evidence>
<comment type="caution">
    <text evidence="10">Lacks conserved residue(s) required for the propagation of feature annotation.</text>
</comment>
<dbReference type="GO" id="GO:0006400">
    <property type="term" value="P:tRNA modification"/>
    <property type="evidence" value="ECO:0007669"/>
    <property type="project" value="TreeGrafter"/>
</dbReference>
<dbReference type="AlphaFoldDB" id="A6NSZ7"/>
<keyword evidence="8 10" id="KW-0460">Magnesium</keyword>
<dbReference type="GO" id="GO:0005524">
    <property type="term" value="F:ATP binding"/>
    <property type="evidence" value="ECO:0007669"/>
    <property type="project" value="UniProtKB-UniRule"/>
</dbReference>
<evidence type="ECO:0000313" key="15">
    <source>
        <dbReference type="Proteomes" id="UP000003639"/>
    </source>
</evidence>
<dbReference type="eggNOG" id="COG0324">
    <property type="taxonomic scope" value="Bacteria"/>
</dbReference>
<dbReference type="NCBIfam" id="TIGR00174">
    <property type="entry name" value="miaA"/>
    <property type="match status" value="1"/>
</dbReference>
<dbReference type="SUPFAM" id="SSF52540">
    <property type="entry name" value="P-loop containing nucleoside triphosphate hydrolases"/>
    <property type="match status" value="2"/>
</dbReference>
<evidence type="ECO:0000256" key="13">
    <source>
        <dbReference type="RuleBase" id="RU003785"/>
    </source>
</evidence>
<evidence type="ECO:0000256" key="12">
    <source>
        <dbReference type="RuleBase" id="RU003784"/>
    </source>
</evidence>
<feature type="site" description="Interaction with substrate tRNA" evidence="10">
    <location>
        <position position="102"/>
    </location>
</feature>
<comment type="function">
    <text evidence="2 10 12">Catalyzes the transfer of a dimethylallyl group onto the adenine at position 37 in tRNAs that read codons beginning with uridine, leading to the formation of N6-(dimethylallyl)adenosine (i(6)A).</text>
</comment>
<dbReference type="PANTHER" id="PTHR11088:SF60">
    <property type="entry name" value="TRNA DIMETHYLALLYLTRANSFERASE"/>
    <property type="match status" value="1"/>
</dbReference>
<name>A6NSZ7_9FIRM</name>
<evidence type="ECO:0000256" key="10">
    <source>
        <dbReference type="HAMAP-Rule" id="MF_00185"/>
    </source>
</evidence>
<dbReference type="Gene3D" id="1.10.20.140">
    <property type="match status" value="1"/>
</dbReference>
<reference evidence="14 15" key="1">
    <citation type="submission" date="2007-04" db="EMBL/GenBank/DDBJ databases">
        <authorList>
            <person name="Fulton L."/>
            <person name="Clifton S."/>
            <person name="Fulton B."/>
            <person name="Xu J."/>
            <person name="Minx P."/>
            <person name="Pepin K.H."/>
            <person name="Johnson M."/>
            <person name="Thiruvilangam P."/>
            <person name="Bhonagiri V."/>
            <person name="Nash W.E."/>
            <person name="Mardis E.R."/>
            <person name="Wilson R.K."/>
        </authorList>
    </citation>
    <scope>NUCLEOTIDE SEQUENCE [LARGE SCALE GENOMIC DNA]</scope>
    <source>
        <strain evidence="14 15">ATCC 29799</strain>
    </source>
</reference>
<evidence type="ECO:0000256" key="8">
    <source>
        <dbReference type="ARBA" id="ARBA00022842"/>
    </source>
</evidence>
<dbReference type="Pfam" id="PF01715">
    <property type="entry name" value="IPPT"/>
    <property type="match status" value="1"/>
</dbReference>
<organism evidence="14 15">
    <name type="scientific">Pseudoflavonifractor capillosus ATCC 29799</name>
    <dbReference type="NCBI Taxonomy" id="411467"/>
    <lineage>
        <taxon>Bacteria</taxon>
        <taxon>Bacillati</taxon>
        <taxon>Bacillota</taxon>
        <taxon>Clostridia</taxon>
        <taxon>Eubacteriales</taxon>
        <taxon>Oscillospiraceae</taxon>
        <taxon>Pseudoflavonifractor</taxon>
    </lineage>
</organism>
<sequence>MTVAKLLVICGPTASGKTALAVALAKATGGEVVSADSMQIYRRMDIGTAKPTAEEMDGVPHHMLDVADPGEDYSVARYVSDATACVEDILSRGKLPIVAGGTGLYIDNLLAGREFAAFTGQWRQKLQDRAQREGIEVLYRELEQVDPQRAAKLHLADEKRIIRALEVWHETGETITEHDRRTAALPPRYEAVRIGLTFADRADMWDRIDRRVDQMMAAGLVEEVESLLSSGVPESCTAMQAIGYKEMVAALREGRAVAEAAEEIKLRSRQYAKRQLTWFRREPSVKWITWEKIPDFSMALQNSTAYLEETGLL</sequence>
<comment type="caution">
    <text evidence="14">The sequence shown here is derived from an EMBL/GenBank/DDBJ whole genome shotgun (WGS) entry which is preliminary data.</text>
</comment>
<dbReference type="PANTHER" id="PTHR11088">
    <property type="entry name" value="TRNA DIMETHYLALLYLTRANSFERASE"/>
    <property type="match status" value="1"/>
</dbReference>
<dbReference type="InterPro" id="IPR027417">
    <property type="entry name" value="P-loop_NTPase"/>
</dbReference>
<evidence type="ECO:0000256" key="4">
    <source>
        <dbReference type="ARBA" id="ARBA00022679"/>
    </source>
</evidence>
<comment type="similarity">
    <text evidence="3 10 13">Belongs to the IPP transferase family.</text>
</comment>
<dbReference type="STRING" id="411467.BACCAP_01326"/>
<evidence type="ECO:0000256" key="5">
    <source>
        <dbReference type="ARBA" id="ARBA00022694"/>
    </source>
</evidence>
<evidence type="ECO:0000256" key="6">
    <source>
        <dbReference type="ARBA" id="ARBA00022741"/>
    </source>
</evidence>
<evidence type="ECO:0000256" key="9">
    <source>
        <dbReference type="ARBA" id="ARBA00049563"/>
    </source>
</evidence>
<comment type="subunit">
    <text evidence="10">Monomer.</text>
</comment>
<dbReference type="InterPro" id="IPR039657">
    <property type="entry name" value="Dimethylallyltransferase"/>
</dbReference>
<keyword evidence="15" id="KW-1185">Reference proteome</keyword>
<dbReference type="InterPro" id="IPR018022">
    <property type="entry name" value="IPT"/>
</dbReference>
<feature type="site" description="Interaction with substrate tRNA" evidence="10">
    <location>
        <position position="123"/>
    </location>
</feature>
<feature type="binding site" evidence="10">
    <location>
        <begin position="13"/>
        <end position="18"/>
    </location>
    <ligand>
        <name>substrate</name>
    </ligand>
</feature>
<evidence type="ECO:0000256" key="7">
    <source>
        <dbReference type="ARBA" id="ARBA00022840"/>
    </source>
</evidence>
<comment type="cofactor">
    <cofactor evidence="1 10">
        <name>Mg(2+)</name>
        <dbReference type="ChEBI" id="CHEBI:18420"/>
    </cofactor>
</comment>
<dbReference type="EMBL" id="AAXG02000010">
    <property type="protein sequence ID" value="EDN00560.1"/>
    <property type="molecule type" value="Genomic_DNA"/>
</dbReference>
<dbReference type="EC" id="2.5.1.75" evidence="10"/>
<dbReference type="GO" id="GO:0052381">
    <property type="term" value="F:tRNA dimethylallyltransferase activity"/>
    <property type="evidence" value="ECO:0007669"/>
    <property type="project" value="UniProtKB-UniRule"/>
</dbReference>
<proteinExistence type="inferred from homology"/>
<keyword evidence="4 10" id="KW-0808">Transferase</keyword>
<feature type="binding site" evidence="10">
    <location>
        <begin position="11"/>
        <end position="18"/>
    </location>
    <ligand>
        <name>ATP</name>
        <dbReference type="ChEBI" id="CHEBI:30616"/>
    </ligand>
</feature>
<dbReference type="Proteomes" id="UP000003639">
    <property type="component" value="Unassembled WGS sequence"/>
</dbReference>